<dbReference type="PANTHER" id="PTHR21310:SF15">
    <property type="entry name" value="AMINOGLYCOSIDE PHOSPHOTRANSFERASE DOMAIN-CONTAINING PROTEIN"/>
    <property type="match status" value="1"/>
</dbReference>
<comment type="caution">
    <text evidence="2">The sequence shown here is derived from an EMBL/GenBank/DDBJ whole genome shotgun (WGS) entry which is preliminary data.</text>
</comment>
<gene>
    <name evidence="2" type="ORF">BET03_04835</name>
</gene>
<dbReference type="OrthoDB" id="1908872at2"/>
<name>A0A419SXN6_9FIRM</name>
<dbReference type="SUPFAM" id="SSF56112">
    <property type="entry name" value="Protein kinase-like (PK-like)"/>
    <property type="match status" value="1"/>
</dbReference>
<evidence type="ECO:0000313" key="3">
    <source>
        <dbReference type="Proteomes" id="UP000284177"/>
    </source>
</evidence>
<feature type="domain" description="Aminoglycoside phosphotransferase" evidence="1">
    <location>
        <begin position="35"/>
        <end position="234"/>
    </location>
</feature>
<evidence type="ECO:0000259" key="1">
    <source>
        <dbReference type="Pfam" id="PF01636"/>
    </source>
</evidence>
<organism evidence="2 3">
    <name type="scientific">Thermohalobacter berrensis</name>
    <dbReference type="NCBI Taxonomy" id="99594"/>
    <lineage>
        <taxon>Bacteria</taxon>
        <taxon>Bacillati</taxon>
        <taxon>Bacillota</taxon>
        <taxon>Tissierellia</taxon>
        <taxon>Tissierellales</taxon>
        <taxon>Thermohalobacteraceae</taxon>
        <taxon>Thermohalobacter</taxon>
    </lineage>
</organism>
<dbReference type="Gene3D" id="3.90.1200.10">
    <property type="match status" value="1"/>
</dbReference>
<evidence type="ECO:0000313" key="2">
    <source>
        <dbReference type="EMBL" id="RKD30033.1"/>
    </source>
</evidence>
<sequence length="313" mass="37213">MFKYDESQIKEIIKGITKKDINIKPIGNHHLKRHLVYYVEDTNGNNCVFKLYCKKNRCNREIACLKLLANYDVACPKLIDYGVLEDGTEWVLLEHIKGEVLEKVLNTISEKDLCYIYEQMGEELGKIHSIGTFKYFGNWDENCNSIDKYTDYYSFFKKRLASVLKELLTQDLPNKELHRKGADLLISRLSILKDNIEPRLCHNDFDERNVMVYKNQNKWRLEAIIDFEQGLPCDKDKELINLYFSLLDRNIRYAKAFRKGYQKYLKIDDERIIKKRDFYRLYTGLNICSWANKRAPDYYKVGLKLIKEYIENS</sequence>
<keyword evidence="3" id="KW-1185">Reference proteome</keyword>
<proteinExistence type="predicted"/>
<dbReference type="Proteomes" id="UP000284177">
    <property type="component" value="Unassembled WGS sequence"/>
</dbReference>
<dbReference type="InterPro" id="IPR051678">
    <property type="entry name" value="AGP_Transferase"/>
</dbReference>
<dbReference type="InterPro" id="IPR002575">
    <property type="entry name" value="Aminoglycoside_PTrfase"/>
</dbReference>
<accession>A0A419SXN6</accession>
<protein>
    <recommendedName>
        <fullName evidence="1">Aminoglycoside phosphotransferase domain-containing protein</fullName>
    </recommendedName>
</protein>
<dbReference type="RefSeq" id="WP_120170258.1">
    <property type="nucleotide sequence ID" value="NZ_MCIB01000036.1"/>
</dbReference>
<reference evidence="2 3" key="1">
    <citation type="submission" date="2016-08" db="EMBL/GenBank/DDBJ databases">
        <title>Novel Firmicutes and Novel Genomes.</title>
        <authorList>
            <person name="Poppleton D.I."/>
            <person name="Gribaldo S."/>
        </authorList>
    </citation>
    <scope>NUCLEOTIDE SEQUENCE [LARGE SCALE GENOMIC DNA]</scope>
    <source>
        <strain evidence="2 3">CTT3</strain>
    </source>
</reference>
<dbReference type="InterPro" id="IPR011009">
    <property type="entry name" value="Kinase-like_dom_sf"/>
</dbReference>
<dbReference type="EMBL" id="MCIB01000036">
    <property type="protein sequence ID" value="RKD30033.1"/>
    <property type="molecule type" value="Genomic_DNA"/>
</dbReference>
<dbReference type="AlphaFoldDB" id="A0A419SXN6"/>
<dbReference type="PANTHER" id="PTHR21310">
    <property type="entry name" value="AMINOGLYCOSIDE PHOSPHOTRANSFERASE-RELATED-RELATED"/>
    <property type="match status" value="1"/>
</dbReference>
<dbReference type="Pfam" id="PF01636">
    <property type="entry name" value="APH"/>
    <property type="match status" value="1"/>
</dbReference>